<evidence type="ECO:0000313" key="3">
    <source>
        <dbReference type="Proteomes" id="UP001565236"/>
    </source>
</evidence>
<evidence type="ECO:0008006" key="4">
    <source>
        <dbReference type="Google" id="ProtNLM"/>
    </source>
</evidence>
<organism evidence="2 3">
    <name type="scientific">Ligilactobacillus faecis</name>
    <dbReference type="NCBI Taxonomy" id="762833"/>
    <lineage>
        <taxon>Bacteria</taxon>
        <taxon>Bacillati</taxon>
        <taxon>Bacillota</taxon>
        <taxon>Bacilli</taxon>
        <taxon>Lactobacillales</taxon>
        <taxon>Lactobacillaceae</taxon>
        <taxon>Ligilactobacillus</taxon>
    </lineage>
</organism>
<dbReference type="RefSeq" id="WP_369943213.1">
    <property type="nucleotide sequence ID" value="NZ_JBCLUF010000047.1"/>
</dbReference>
<gene>
    <name evidence="2" type="ORF">AALT52_09700</name>
</gene>
<feature type="region of interest" description="Disordered" evidence="1">
    <location>
        <begin position="391"/>
        <end position="410"/>
    </location>
</feature>
<dbReference type="SUPFAM" id="SSF51126">
    <property type="entry name" value="Pectin lyase-like"/>
    <property type="match status" value="1"/>
</dbReference>
<proteinExistence type="predicted"/>
<dbReference type="SMART" id="SM00710">
    <property type="entry name" value="PbH1"/>
    <property type="match status" value="5"/>
</dbReference>
<dbReference type="Gene3D" id="2.160.20.10">
    <property type="entry name" value="Single-stranded right-handed beta-helix, Pectin lyase-like"/>
    <property type="match status" value="1"/>
</dbReference>
<reference evidence="2 3" key="1">
    <citation type="submission" date="2024-03" db="EMBL/GenBank/DDBJ databases">
        <title>Mouse gut bacterial collection (mGBC) of GemPharmatech.</title>
        <authorList>
            <person name="He Y."/>
            <person name="Dong L."/>
            <person name="Wu D."/>
            <person name="Gao X."/>
            <person name="Lin Z."/>
        </authorList>
    </citation>
    <scope>NUCLEOTIDE SEQUENCE [LARGE SCALE GENOMIC DNA]</scope>
    <source>
        <strain evidence="2 3">15-30</strain>
    </source>
</reference>
<dbReference type="InterPro" id="IPR011050">
    <property type="entry name" value="Pectin_lyase_fold/virulence"/>
</dbReference>
<dbReference type="Proteomes" id="UP001565236">
    <property type="component" value="Unassembled WGS sequence"/>
</dbReference>
<dbReference type="EMBL" id="JBCLUF010000047">
    <property type="protein sequence ID" value="MEY8663136.1"/>
    <property type="molecule type" value="Genomic_DNA"/>
</dbReference>
<evidence type="ECO:0000313" key="2">
    <source>
        <dbReference type="EMBL" id="MEY8663136.1"/>
    </source>
</evidence>
<protein>
    <recommendedName>
        <fullName evidence="4">Pectate lyase superfamily protein domain-containing protein</fullName>
    </recommendedName>
</protein>
<dbReference type="CDD" id="cd21111">
    <property type="entry name" value="IFTase"/>
    <property type="match status" value="1"/>
</dbReference>
<keyword evidence="3" id="KW-1185">Reference proteome</keyword>
<dbReference type="InterPro" id="IPR012334">
    <property type="entry name" value="Pectin_lyas_fold"/>
</dbReference>
<evidence type="ECO:0000256" key="1">
    <source>
        <dbReference type="SAM" id="MobiDB-lite"/>
    </source>
</evidence>
<accession>A0ABV4DUQ5</accession>
<comment type="caution">
    <text evidence="2">The sequence shown here is derived from an EMBL/GenBank/DDBJ whole genome shotgun (WGS) entry which is preliminary data.</text>
</comment>
<name>A0ABV4DUQ5_9LACO</name>
<sequence length="410" mass="43294">MRIKKKGLAGMFIILLGTSIAGVGVFLDINNSNSQRTIQATNISNRTGYWNIDDFGAHANDPNFDNAKVFNQLISKMGKQGGTIYIPTGTYYVKSPVTIDRSYVSIVGDNPGLRSGIDPGNNKSQAGGGGAQVVLSSGIAGFKIHGDKTRLSGITFKGFQIKGQGNNGFGIKGETDTDGVTVSDMVINNVGLGIELKGADAVSIHDNWIAETQSCVKLSGASQQANISNNSMGAQPGGVTIDMENPDRYTISSNNLYPDGASVMNMYNPVHGTITGNTISSYYNGVINMLPNSNGTYGNSNVISNNVISVETWKDNPSGKDSKWGILHIEGFTNRIDGNSIIANNAPENYSGILIMKGDNNRLSSNSIGLGGVRSNAKVIMNGAANNNKVTDTVNNSEFDNGGNNSNSNK</sequence>
<dbReference type="InterPro" id="IPR006626">
    <property type="entry name" value="PbH1"/>
</dbReference>